<dbReference type="GO" id="GO:0004364">
    <property type="term" value="F:glutathione transferase activity"/>
    <property type="evidence" value="ECO:0007669"/>
    <property type="project" value="UniProtKB-EC"/>
</dbReference>
<dbReference type="Pfam" id="PF00043">
    <property type="entry name" value="GST_C"/>
    <property type="match status" value="1"/>
</dbReference>
<dbReference type="GO" id="GO:0043295">
    <property type="term" value="F:glutathione binding"/>
    <property type="evidence" value="ECO:0007669"/>
    <property type="project" value="TreeGrafter"/>
</dbReference>
<accession>A0A9D4U3S8</accession>
<name>A0A9D4U3S8_ADICA</name>
<dbReference type="InterPro" id="IPR010987">
    <property type="entry name" value="Glutathione-S-Trfase_C-like"/>
</dbReference>
<dbReference type="InterPro" id="IPR036249">
    <property type="entry name" value="Thioredoxin-like_sf"/>
</dbReference>
<dbReference type="FunFam" id="1.20.1050.10:FF:000004">
    <property type="entry name" value="Glutathione S-transferase F2"/>
    <property type="match status" value="1"/>
</dbReference>
<dbReference type="CDD" id="cd03053">
    <property type="entry name" value="GST_N_Phi"/>
    <property type="match status" value="1"/>
</dbReference>
<gene>
    <name evidence="7" type="ORF">GOP47_0023493</name>
</gene>
<dbReference type="Pfam" id="PF02798">
    <property type="entry name" value="GST_N"/>
    <property type="match status" value="1"/>
</dbReference>
<dbReference type="InterPro" id="IPR036282">
    <property type="entry name" value="Glutathione-S-Trfase_C_sf"/>
</dbReference>
<dbReference type="GO" id="GO:0005737">
    <property type="term" value="C:cytoplasm"/>
    <property type="evidence" value="ECO:0007669"/>
    <property type="project" value="TreeGrafter"/>
</dbReference>
<keyword evidence="3" id="KW-0808">Transferase</keyword>
<feature type="domain" description="GST C-terminal" evidence="6">
    <location>
        <begin position="90"/>
        <end position="215"/>
    </location>
</feature>
<evidence type="ECO:0000256" key="1">
    <source>
        <dbReference type="ARBA" id="ARBA00010128"/>
    </source>
</evidence>
<dbReference type="Gene3D" id="3.40.30.10">
    <property type="entry name" value="Glutaredoxin"/>
    <property type="match status" value="1"/>
</dbReference>
<dbReference type="SFLD" id="SFLDG00358">
    <property type="entry name" value="Main_(cytGST)"/>
    <property type="match status" value="1"/>
</dbReference>
<keyword evidence="8" id="KW-1185">Reference proteome</keyword>
<sequence>MAGVKVHGIPRSACTMRVLATLLEKDVAFELVPVNLMKGEHKQPPFLALQPFGLIPVFQDEDLTLFESRAIARYVAEKYEKQSASLYGSSVAERALIEQWIEVEGQIYAPAGHPIFYQLVIGPMRGVPTDMAVVEESLVKFEKVLDIYDERLGKAPYLAGESFSLADLTHMPLTQYLMNLPKVAPAFHARKNVMAWWDKISARPAWKKVIAMSSP</sequence>
<organism evidence="7 8">
    <name type="scientific">Adiantum capillus-veneris</name>
    <name type="common">Maidenhair fern</name>
    <dbReference type="NCBI Taxonomy" id="13818"/>
    <lineage>
        <taxon>Eukaryota</taxon>
        <taxon>Viridiplantae</taxon>
        <taxon>Streptophyta</taxon>
        <taxon>Embryophyta</taxon>
        <taxon>Tracheophyta</taxon>
        <taxon>Polypodiopsida</taxon>
        <taxon>Polypodiidae</taxon>
        <taxon>Polypodiales</taxon>
        <taxon>Pteridineae</taxon>
        <taxon>Pteridaceae</taxon>
        <taxon>Vittarioideae</taxon>
        <taxon>Adiantum</taxon>
    </lineage>
</organism>
<dbReference type="GO" id="GO:0006749">
    <property type="term" value="P:glutathione metabolic process"/>
    <property type="evidence" value="ECO:0007669"/>
    <property type="project" value="TreeGrafter"/>
</dbReference>
<dbReference type="AlphaFoldDB" id="A0A9D4U3S8"/>
<dbReference type="PROSITE" id="PS50405">
    <property type="entry name" value="GST_CTER"/>
    <property type="match status" value="1"/>
</dbReference>
<dbReference type="SFLD" id="SFLDS00019">
    <property type="entry name" value="Glutathione_Transferase_(cytos"/>
    <property type="match status" value="1"/>
</dbReference>
<protein>
    <recommendedName>
        <fullName evidence="2">glutathione transferase</fullName>
        <ecNumber evidence="2">2.5.1.18</ecNumber>
    </recommendedName>
</protein>
<reference evidence="7" key="1">
    <citation type="submission" date="2021-01" db="EMBL/GenBank/DDBJ databases">
        <title>Adiantum capillus-veneris genome.</title>
        <authorList>
            <person name="Fang Y."/>
            <person name="Liao Q."/>
        </authorList>
    </citation>
    <scope>NUCLEOTIDE SEQUENCE</scope>
    <source>
        <strain evidence="7">H3</strain>
        <tissue evidence="7">Leaf</tissue>
    </source>
</reference>
<dbReference type="InterPro" id="IPR034347">
    <property type="entry name" value="GST_Phi_C"/>
</dbReference>
<comment type="catalytic activity">
    <reaction evidence="4">
        <text>RX + glutathione = an S-substituted glutathione + a halide anion + H(+)</text>
        <dbReference type="Rhea" id="RHEA:16437"/>
        <dbReference type="ChEBI" id="CHEBI:15378"/>
        <dbReference type="ChEBI" id="CHEBI:16042"/>
        <dbReference type="ChEBI" id="CHEBI:17792"/>
        <dbReference type="ChEBI" id="CHEBI:57925"/>
        <dbReference type="ChEBI" id="CHEBI:90779"/>
        <dbReference type="EC" id="2.5.1.18"/>
    </reaction>
</comment>
<dbReference type="SUPFAM" id="SSF52833">
    <property type="entry name" value="Thioredoxin-like"/>
    <property type="match status" value="1"/>
</dbReference>
<dbReference type="EMBL" id="JABFUD020000023">
    <property type="protein sequence ID" value="KAI5060988.1"/>
    <property type="molecule type" value="Genomic_DNA"/>
</dbReference>
<dbReference type="InterPro" id="IPR040079">
    <property type="entry name" value="Glutathione_S-Trfase"/>
</dbReference>
<evidence type="ECO:0000256" key="2">
    <source>
        <dbReference type="ARBA" id="ARBA00012452"/>
    </source>
</evidence>
<dbReference type="EC" id="2.5.1.18" evidence="2"/>
<evidence type="ECO:0000256" key="4">
    <source>
        <dbReference type="ARBA" id="ARBA00047960"/>
    </source>
</evidence>
<evidence type="ECO:0000256" key="3">
    <source>
        <dbReference type="ARBA" id="ARBA00022679"/>
    </source>
</evidence>
<dbReference type="CDD" id="cd03187">
    <property type="entry name" value="GST_C_Phi"/>
    <property type="match status" value="1"/>
</dbReference>
<dbReference type="GO" id="GO:0009636">
    <property type="term" value="P:response to toxic substance"/>
    <property type="evidence" value="ECO:0007669"/>
    <property type="project" value="UniProtKB-ARBA"/>
</dbReference>
<dbReference type="PROSITE" id="PS50404">
    <property type="entry name" value="GST_NTER"/>
    <property type="match status" value="1"/>
</dbReference>
<dbReference type="SUPFAM" id="SSF47616">
    <property type="entry name" value="GST C-terminal domain-like"/>
    <property type="match status" value="1"/>
</dbReference>
<dbReference type="InterPro" id="IPR004045">
    <property type="entry name" value="Glutathione_S-Trfase_N"/>
</dbReference>
<evidence type="ECO:0000259" key="6">
    <source>
        <dbReference type="PROSITE" id="PS50405"/>
    </source>
</evidence>
<dbReference type="Proteomes" id="UP000886520">
    <property type="component" value="Chromosome 23"/>
</dbReference>
<comment type="caution">
    <text evidence="7">The sequence shown here is derived from an EMBL/GenBank/DDBJ whole genome shotgun (WGS) entry which is preliminary data.</text>
</comment>
<dbReference type="PANTHER" id="PTHR43900">
    <property type="entry name" value="GLUTATHIONE S-TRANSFERASE RHO"/>
    <property type="match status" value="1"/>
</dbReference>
<evidence type="ECO:0000313" key="8">
    <source>
        <dbReference type="Proteomes" id="UP000886520"/>
    </source>
</evidence>
<dbReference type="FunFam" id="3.40.30.10:FF:000016">
    <property type="entry name" value="Glutathione S-transferase F2"/>
    <property type="match status" value="1"/>
</dbReference>
<dbReference type="SFLD" id="SFLDG01154">
    <property type="entry name" value="Main.5:_Phi-like"/>
    <property type="match status" value="1"/>
</dbReference>
<dbReference type="Gene3D" id="1.20.1050.10">
    <property type="match status" value="1"/>
</dbReference>
<evidence type="ECO:0000259" key="5">
    <source>
        <dbReference type="PROSITE" id="PS50404"/>
    </source>
</evidence>
<evidence type="ECO:0000313" key="7">
    <source>
        <dbReference type="EMBL" id="KAI5060988.1"/>
    </source>
</evidence>
<dbReference type="OrthoDB" id="422574at2759"/>
<comment type="similarity">
    <text evidence="1">Belongs to the GST superfamily. Phi family.</text>
</comment>
<dbReference type="InterPro" id="IPR004046">
    <property type="entry name" value="GST_C"/>
</dbReference>
<proteinExistence type="inferred from homology"/>
<feature type="domain" description="GST N-terminal" evidence="5">
    <location>
        <begin position="2"/>
        <end position="83"/>
    </location>
</feature>
<dbReference type="PANTHER" id="PTHR43900:SF3">
    <property type="entry name" value="GLUTATHIONE S-TRANSFERASE RHO"/>
    <property type="match status" value="1"/>
</dbReference>